<dbReference type="Pfam" id="PF07653">
    <property type="entry name" value="SH3_2"/>
    <property type="match status" value="1"/>
</dbReference>
<dbReference type="SUPFAM" id="SSF48403">
    <property type="entry name" value="Ankyrin repeat"/>
    <property type="match status" value="1"/>
</dbReference>
<comment type="caution">
    <text evidence="7">The sequence shown here is derived from an EMBL/GenBank/DDBJ whole genome shotgun (WGS) entry which is preliminary data.</text>
</comment>
<evidence type="ECO:0000313" key="8">
    <source>
        <dbReference type="Proteomes" id="UP001627154"/>
    </source>
</evidence>
<reference evidence="7 8" key="1">
    <citation type="journal article" date="2024" name="bioRxiv">
        <title>A reference genome for Trichogramma kaykai: A tiny desert-dwelling parasitoid wasp with competing sex-ratio distorters.</title>
        <authorList>
            <person name="Culotta J."/>
            <person name="Lindsey A.R."/>
        </authorList>
    </citation>
    <scope>NUCLEOTIDE SEQUENCE [LARGE SCALE GENOMIC DNA]</scope>
    <source>
        <strain evidence="7 8">KSX58</strain>
    </source>
</reference>
<dbReference type="Gene3D" id="1.25.40.20">
    <property type="entry name" value="Ankyrin repeat-containing domain"/>
    <property type="match status" value="2"/>
</dbReference>
<dbReference type="Proteomes" id="UP001627154">
    <property type="component" value="Unassembled WGS sequence"/>
</dbReference>
<evidence type="ECO:0000256" key="5">
    <source>
        <dbReference type="SAM" id="MobiDB-lite"/>
    </source>
</evidence>
<feature type="repeat" description="ANK" evidence="4">
    <location>
        <begin position="196"/>
        <end position="228"/>
    </location>
</feature>
<feature type="compositionally biased region" description="Polar residues" evidence="5">
    <location>
        <begin position="612"/>
        <end position="640"/>
    </location>
</feature>
<gene>
    <name evidence="7" type="ORF">TKK_001058</name>
</gene>
<dbReference type="CDD" id="cd00174">
    <property type="entry name" value="SH3"/>
    <property type="match status" value="1"/>
</dbReference>
<dbReference type="PROSITE" id="PS50088">
    <property type="entry name" value="ANK_REPEAT"/>
    <property type="match status" value="3"/>
</dbReference>
<evidence type="ECO:0000256" key="2">
    <source>
        <dbReference type="ARBA" id="ARBA00022737"/>
    </source>
</evidence>
<evidence type="ECO:0000256" key="1">
    <source>
        <dbReference type="ARBA" id="ARBA00022443"/>
    </source>
</evidence>
<feature type="compositionally biased region" description="Basic and acidic residues" evidence="5">
    <location>
        <begin position="1141"/>
        <end position="1154"/>
    </location>
</feature>
<keyword evidence="3 4" id="KW-0040">ANK repeat</keyword>
<feature type="compositionally biased region" description="Low complexity" evidence="5">
    <location>
        <begin position="980"/>
        <end position="998"/>
    </location>
</feature>
<evidence type="ECO:0000256" key="4">
    <source>
        <dbReference type="PROSITE-ProRule" id="PRU00023"/>
    </source>
</evidence>
<feature type="compositionally biased region" description="Low complexity" evidence="5">
    <location>
        <begin position="1103"/>
        <end position="1119"/>
    </location>
</feature>
<dbReference type="InterPro" id="IPR001452">
    <property type="entry name" value="SH3_domain"/>
</dbReference>
<feature type="compositionally biased region" description="Low complexity" evidence="5">
    <location>
        <begin position="1207"/>
        <end position="1233"/>
    </location>
</feature>
<feature type="region of interest" description="Disordered" evidence="5">
    <location>
        <begin position="1103"/>
        <end position="1233"/>
    </location>
</feature>
<feature type="compositionally biased region" description="Low complexity" evidence="5">
    <location>
        <begin position="1178"/>
        <end position="1200"/>
    </location>
</feature>
<dbReference type="InterPro" id="IPR036770">
    <property type="entry name" value="Ankyrin_rpt-contain_sf"/>
</dbReference>
<feature type="compositionally biased region" description="Low complexity" evidence="5">
    <location>
        <begin position="790"/>
        <end position="804"/>
    </location>
</feature>
<dbReference type="Pfam" id="PF12796">
    <property type="entry name" value="Ank_2"/>
    <property type="match status" value="2"/>
</dbReference>
<dbReference type="PROSITE" id="PS50297">
    <property type="entry name" value="ANK_REP_REGION"/>
    <property type="match status" value="3"/>
</dbReference>
<dbReference type="PANTHER" id="PTHR24198">
    <property type="entry name" value="ANKYRIN REPEAT AND PROTEIN KINASE DOMAIN-CONTAINING PROTEIN"/>
    <property type="match status" value="1"/>
</dbReference>
<keyword evidence="1" id="KW-0728">SH3 domain</keyword>
<accession>A0ABD2XNV2</accession>
<organism evidence="7 8">
    <name type="scientific">Trichogramma kaykai</name>
    <dbReference type="NCBI Taxonomy" id="54128"/>
    <lineage>
        <taxon>Eukaryota</taxon>
        <taxon>Metazoa</taxon>
        <taxon>Ecdysozoa</taxon>
        <taxon>Arthropoda</taxon>
        <taxon>Hexapoda</taxon>
        <taxon>Insecta</taxon>
        <taxon>Pterygota</taxon>
        <taxon>Neoptera</taxon>
        <taxon>Endopterygota</taxon>
        <taxon>Hymenoptera</taxon>
        <taxon>Apocrita</taxon>
        <taxon>Proctotrupomorpha</taxon>
        <taxon>Chalcidoidea</taxon>
        <taxon>Trichogrammatidae</taxon>
        <taxon>Trichogramma</taxon>
    </lineage>
</organism>
<evidence type="ECO:0000259" key="6">
    <source>
        <dbReference type="Pfam" id="PF07653"/>
    </source>
</evidence>
<sequence>MSNNESDAYFGDASARGDGLYDFDSEYAYHYKMAQNLLMMKDIRQIVTAEMEESRGGLIPRLSSLIRDWTGPYPDLRRIFRRREMDWLLKKRVTEGRIRRGEDILSFVLACGYKDEPEVDAAGRPLVDRQTAVHLCHRKGHDFTRMLFDIYDRCDVNYTNKCGLTHLHLACEYGYHDLVEKFLEHGHNPNCVTLKTGDSPLHFAADREHRKVMELLLRSGANPNLANAKGWTPLHVLGYEYRNEDLLYWFFEVCEEANRSVHMDAQDRIGNAPLHVAIDSQACFDVMLKNGANPNLANDLGRTPLHVLCVTLHDCDVNLKLFFETCDEKRLTVRVDAVDKLGWTPLQLAVVNFAPSMIDVLLDRGADLSKFVFPTLSAFDERLNNQGYSKSSLTFKLRLATGAVGVVECLEKRGYELDQGDALTIMTSFAKHGFFEKSSDTERSSWYEDEEFVKKAKEIMINPDLTLYDLIRLPVKEVPRVPMPEEYLDKLISNVDNFVSYWSAPGRPSEACATRLSEIIMRRFCRRWALNSFLELTTSQRLPSLCCEMIVEYLPNEDLWRDLKRRYSWQKSTATGTSSSNGGGGIARRSTAAVDKDSSSALGLSRLLQQGNGKANDSGIEQNPTALCTSPTANSHQNNTSSSSSSICGATTNNEADRLDIKLQEDGSTVQTVDLVADCPEPANADVTILPVAATAAASAAAAPIDTKTISPSNISNDKNCRSNGSGDRNNEENTRENGGMGQRSSSLGLLRPKISLTWVLRDQPHLQQQHQQQYQHSFHNHYHNHHDNNNISSKNNNNNNNNNNDLIYANSMELTECKFSLSNNQRVQDVRAEIHTQKELVNRQRAAVKEREVEKERMFRRSVKSVKSVKSLKSMKNAKKAAAAERARNNGGENKENRMPNAVDAAALNRIDNIEVVETCFENVAAKDYELEKRAANASKNIYEIIAKGDNEAIASNDDKVKRAISEPNLNARDNGNINNKTTKTTTASTSSNSSSSVGRHNRRKKRSKSKFGCYAIADLDSFLTKASIEQPANVPVVLTFPTTLYQTQGGTQAELALPLGCVVNAVFKNQAWLYVQTAHGQEGYVNYTACLPLGILPQSSASASSSSASTSTSGATSRRQHCWDDPTDVFPRPLGNLTDMEKLQDTRSECGGRKSASSALRQRRPQSAIPSRNPKSTSSTTSSLSSSSGTPSTSTTASRCPSEIGSGSRSSGASKKKITTSSSGSQQQLQQQKRLLHTLLLVRENYQAEQQQQQQQPARFDQVSSATDALSVNKGEVVLLLGEHRPDADGRYRVRAKDGREGFIPAAVAAHGFL</sequence>
<feature type="compositionally biased region" description="Polar residues" evidence="5">
    <location>
        <begin position="708"/>
        <end position="728"/>
    </location>
</feature>
<feature type="repeat" description="ANK" evidence="4">
    <location>
        <begin position="162"/>
        <end position="194"/>
    </location>
</feature>
<dbReference type="InterPro" id="IPR002110">
    <property type="entry name" value="Ankyrin_rpt"/>
</dbReference>
<proteinExistence type="predicted"/>
<evidence type="ECO:0000313" key="7">
    <source>
        <dbReference type="EMBL" id="KAL3406952.1"/>
    </source>
</evidence>
<dbReference type="PANTHER" id="PTHR24198:SF165">
    <property type="entry name" value="ANKYRIN REPEAT-CONTAINING PROTEIN-RELATED"/>
    <property type="match status" value="1"/>
</dbReference>
<keyword evidence="8" id="KW-1185">Reference proteome</keyword>
<feature type="region of interest" description="Disordered" evidence="5">
    <location>
        <begin position="571"/>
        <end position="598"/>
    </location>
</feature>
<feature type="compositionally biased region" description="Polar residues" evidence="5">
    <location>
        <begin position="969"/>
        <end position="979"/>
    </location>
</feature>
<dbReference type="SMART" id="SM00248">
    <property type="entry name" value="ANK"/>
    <property type="match status" value="5"/>
</dbReference>
<dbReference type="EMBL" id="JBJJXI010000018">
    <property type="protein sequence ID" value="KAL3406952.1"/>
    <property type="molecule type" value="Genomic_DNA"/>
</dbReference>
<protein>
    <recommendedName>
        <fullName evidence="6">SH3 domain-containing protein</fullName>
    </recommendedName>
</protein>
<feature type="region of interest" description="Disordered" evidence="5">
    <location>
        <begin position="612"/>
        <end position="651"/>
    </location>
</feature>
<feature type="domain" description="SH3" evidence="6">
    <location>
        <begin position="1262"/>
        <end position="1308"/>
    </location>
</feature>
<feature type="repeat" description="ANK" evidence="4">
    <location>
        <begin position="341"/>
        <end position="369"/>
    </location>
</feature>
<dbReference type="InterPro" id="IPR036028">
    <property type="entry name" value="SH3-like_dom_sf"/>
</dbReference>
<dbReference type="Gene3D" id="2.30.30.40">
    <property type="entry name" value="SH3 Domains"/>
    <property type="match status" value="1"/>
</dbReference>
<feature type="region of interest" description="Disordered" evidence="5">
    <location>
        <begin position="708"/>
        <end position="747"/>
    </location>
</feature>
<dbReference type="SUPFAM" id="SSF50044">
    <property type="entry name" value="SH3-domain"/>
    <property type="match status" value="1"/>
</dbReference>
<name>A0ABD2XNV2_9HYME</name>
<feature type="region of interest" description="Disordered" evidence="5">
    <location>
        <begin position="781"/>
        <end position="804"/>
    </location>
</feature>
<evidence type="ECO:0000256" key="3">
    <source>
        <dbReference type="ARBA" id="ARBA00023043"/>
    </source>
</evidence>
<keyword evidence="2" id="KW-0677">Repeat</keyword>
<feature type="region of interest" description="Disordered" evidence="5">
    <location>
        <begin position="967"/>
        <end position="1008"/>
    </location>
</feature>